<evidence type="ECO:0000313" key="1">
    <source>
        <dbReference type="EMBL" id="QBK90013.1"/>
    </source>
</evidence>
<protein>
    <submittedName>
        <fullName evidence="1">Uncharacterized protein</fullName>
    </submittedName>
</protein>
<sequence length="69" mass="7852">MYGGANSKYGSDDKGDFVVHFVEYFNNEFGFDARYIEQYTSKHNLSCSSWSAPTNALSELLKIMNLTKI</sequence>
<reference evidence="1" key="1">
    <citation type="journal article" date="2019" name="MBio">
        <title>Virus Genomes from Deep Sea Sediments Expand the Ocean Megavirome and Support Independent Origins of Viral Gigantism.</title>
        <authorList>
            <person name="Backstrom D."/>
            <person name="Yutin N."/>
            <person name="Jorgensen S.L."/>
            <person name="Dharamshi J."/>
            <person name="Homa F."/>
            <person name="Zaremba-Niedwiedzka K."/>
            <person name="Spang A."/>
            <person name="Wolf Y.I."/>
            <person name="Koonin E.V."/>
            <person name="Ettema T.J."/>
        </authorList>
    </citation>
    <scope>NUCLEOTIDE SEQUENCE</scope>
</reference>
<gene>
    <name evidence="1" type="ORF">LCPAC101_02980</name>
</gene>
<name>A0A481Z2Q4_9VIRU</name>
<proteinExistence type="predicted"/>
<dbReference type="EMBL" id="MK500453">
    <property type="protein sequence ID" value="QBK90013.1"/>
    <property type="molecule type" value="Genomic_DNA"/>
</dbReference>
<accession>A0A481Z2Q4</accession>
<organism evidence="1">
    <name type="scientific">Pithovirus LCPAC101</name>
    <dbReference type="NCBI Taxonomy" id="2506586"/>
    <lineage>
        <taxon>Viruses</taxon>
        <taxon>Pithoviruses</taxon>
    </lineage>
</organism>